<accession>A0A062V4W2</accession>
<evidence type="ECO:0000313" key="7">
    <source>
        <dbReference type="Proteomes" id="UP000027100"/>
    </source>
</evidence>
<organism evidence="6 7">
    <name type="scientific">Hyphomonas polymorpha PS728</name>
    <dbReference type="NCBI Taxonomy" id="1280954"/>
    <lineage>
        <taxon>Bacteria</taxon>
        <taxon>Pseudomonadati</taxon>
        <taxon>Pseudomonadota</taxon>
        <taxon>Alphaproteobacteria</taxon>
        <taxon>Hyphomonadales</taxon>
        <taxon>Hyphomonadaceae</taxon>
        <taxon>Hyphomonas</taxon>
    </lineage>
</organism>
<evidence type="ECO:0000259" key="5">
    <source>
        <dbReference type="Pfam" id="PF01979"/>
    </source>
</evidence>
<dbReference type="STRING" id="1280954.HPO_17220"/>
<comment type="caution">
    <text evidence="6">The sequence shown here is derived from an EMBL/GenBank/DDBJ whole genome shotgun (WGS) entry which is preliminary data.</text>
</comment>
<dbReference type="InterPro" id="IPR011059">
    <property type="entry name" value="Metal-dep_hydrolase_composite"/>
</dbReference>
<evidence type="ECO:0000256" key="1">
    <source>
        <dbReference type="ARBA" id="ARBA00001947"/>
    </source>
</evidence>
<dbReference type="GO" id="GO:0005829">
    <property type="term" value="C:cytosol"/>
    <property type="evidence" value="ECO:0007669"/>
    <property type="project" value="TreeGrafter"/>
</dbReference>
<dbReference type="InterPro" id="IPR010252">
    <property type="entry name" value="HutF"/>
</dbReference>
<dbReference type="GO" id="GO:0019239">
    <property type="term" value="F:deaminase activity"/>
    <property type="evidence" value="ECO:0007669"/>
    <property type="project" value="TreeGrafter"/>
</dbReference>
<dbReference type="InterPro" id="IPR032466">
    <property type="entry name" value="Metal_Hydrolase"/>
</dbReference>
<evidence type="ECO:0000313" key="6">
    <source>
        <dbReference type="EMBL" id="KCZ96988.1"/>
    </source>
</evidence>
<keyword evidence="3" id="KW-0378">Hydrolase</keyword>
<dbReference type="NCBIfam" id="TIGR02022">
    <property type="entry name" value="hutF"/>
    <property type="match status" value="1"/>
</dbReference>
<reference evidence="6 7" key="1">
    <citation type="journal article" date="2014" name="Antonie Van Leeuwenhoek">
        <title>Hyphomonas beringensis sp. nov. and Hyphomonas chukchiensis sp. nov., isolated from surface seawater of the Bering Sea and Chukchi Sea.</title>
        <authorList>
            <person name="Li C."/>
            <person name="Lai Q."/>
            <person name="Li G."/>
            <person name="Dong C."/>
            <person name="Wang J."/>
            <person name="Liao Y."/>
            <person name="Shao Z."/>
        </authorList>
    </citation>
    <scope>NUCLEOTIDE SEQUENCE [LARGE SCALE GENOMIC DNA]</scope>
    <source>
        <strain evidence="6 7">PS728</strain>
    </source>
</reference>
<dbReference type="Pfam" id="PF01979">
    <property type="entry name" value="Amidohydro_1"/>
    <property type="match status" value="1"/>
</dbReference>
<evidence type="ECO:0000256" key="2">
    <source>
        <dbReference type="ARBA" id="ARBA00022723"/>
    </source>
</evidence>
<dbReference type="PANTHER" id="PTHR11271">
    <property type="entry name" value="GUANINE DEAMINASE"/>
    <property type="match status" value="1"/>
</dbReference>
<dbReference type="EMBL" id="ARYM01000028">
    <property type="protein sequence ID" value="KCZ96988.1"/>
    <property type="molecule type" value="Genomic_DNA"/>
</dbReference>
<dbReference type="InterPro" id="IPR051607">
    <property type="entry name" value="Metallo-dep_hydrolases"/>
</dbReference>
<dbReference type="Proteomes" id="UP000027100">
    <property type="component" value="Unassembled WGS sequence"/>
</dbReference>
<keyword evidence="4" id="KW-0862">Zinc</keyword>
<dbReference type="GO" id="GO:0046872">
    <property type="term" value="F:metal ion binding"/>
    <property type="evidence" value="ECO:0007669"/>
    <property type="project" value="UniProtKB-KW"/>
</dbReference>
<name>A0A062V4W2_9PROT</name>
<dbReference type="PATRIC" id="fig|1280954.3.peg.3476"/>
<dbReference type="SUPFAM" id="SSF51556">
    <property type="entry name" value="Metallo-dependent hydrolases"/>
    <property type="match status" value="1"/>
</dbReference>
<keyword evidence="7" id="KW-1185">Reference proteome</keyword>
<dbReference type="eggNOG" id="COG0402">
    <property type="taxonomic scope" value="Bacteria"/>
</dbReference>
<comment type="cofactor">
    <cofactor evidence="1">
        <name>Zn(2+)</name>
        <dbReference type="ChEBI" id="CHEBI:29105"/>
    </cofactor>
</comment>
<dbReference type="Gene3D" id="2.30.40.10">
    <property type="entry name" value="Urease, subunit C, domain 1"/>
    <property type="match status" value="1"/>
</dbReference>
<dbReference type="NCBIfam" id="NF006684">
    <property type="entry name" value="PRK09229.1-5"/>
    <property type="match status" value="1"/>
</dbReference>
<dbReference type="PANTHER" id="PTHR11271:SF48">
    <property type="entry name" value="AMIDOHYDROLASE-RELATED DOMAIN-CONTAINING PROTEIN"/>
    <property type="match status" value="1"/>
</dbReference>
<evidence type="ECO:0000256" key="4">
    <source>
        <dbReference type="ARBA" id="ARBA00022833"/>
    </source>
</evidence>
<dbReference type="InterPro" id="IPR006680">
    <property type="entry name" value="Amidohydro-rel"/>
</dbReference>
<dbReference type="Gene3D" id="3.20.20.140">
    <property type="entry name" value="Metal-dependent hydrolases"/>
    <property type="match status" value="1"/>
</dbReference>
<gene>
    <name evidence="6" type="ORF">HPO_17220</name>
</gene>
<evidence type="ECO:0000256" key="3">
    <source>
        <dbReference type="ARBA" id="ARBA00022801"/>
    </source>
</evidence>
<feature type="domain" description="Amidohydrolase-related" evidence="5">
    <location>
        <begin position="9"/>
        <end position="364"/>
    </location>
</feature>
<protein>
    <submittedName>
        <fullName evidence="6">N-formimino-L-glutamate deiminase</fullName>
    </submittedName>
</protein>
<dbReference type="AlphaFoldDB" id="A0A062V4W2"/>
<proteinExistence type="predicted"/>
<keyword evidence="2" id="KW-0479">Metal-binding</keyword>
<sequence length="389" mass="42258">MSGLTEVRGKDQDSFWSWRSLLYQFASRIGPEDIRAITAMAYAEMLEAGFTRVCEFHYLHNAPDGRRYDDPAEMAGQVVRAAEEVGIGLTLLPVFYAHSGFGGQPPAEGQKRFLSDVESFAELLEDVGQHTVNQHDFVLGIAPHSLRAVTPGELKLLLLMDKAGPVHIHIAEQEKEVQDCLAWSGARPVEWLLHNAPVDGRWCLVHATHTNDQEIHGIAKSGAVVGLCPVTEANLGDGIFDGRAFVSHGGYYGVGTDSNVSISAADELRMLEYSQRFKTLSRNVMTGEGYASTGRSLFEHALAGGGRAAGISVGLAPGNPADFMVMDETRLPEAAAGGDRLLDAWVFRGKSHVISDVWRRGKHVVEGGRHVNRSGIEARYKAVLGTLIS</sequence>